<dbReference type="InterPro" id="IPR020575">
    <property type="entry name" value="Hsp90_N"/>
</dbReference>
<evidence type="ECO:0000256" key="4">
    <source>
        <dbReference type="ARBA" id="ARBA00022741"/>
    </source>
</evidence>
<dbReference type="SUPFAM" id="SSF110942">
    <property type="entry name" value="HSP90 C-terminal domain"/>
    <property type="match status" value="1"/>
</dbReference>
<dbReference type="InterPro" id="IPR020568">
    <property type="entry name" value="Ribosomal_Su5_D2-typ_SF"/>
</dbReference>
<evidence type="ECO:0008006" key="10">
    <source>
        <dbReference type="Google" id="ProtNLM"/>
    </source>
</evidence>
<dbReference type="GO" id="GO:0051082">
    <property type="term" value="F:unfolded protein binding"/>
    <property type="evidence" value="ECO:0007669"/>
    <property type="project" value="InterPro"/>
</dbReference>
<feature type="compositionally biased region" description="Basic and acidic residues" evidence="8">
    <location>
        <begin position="774"/>
        <end position="786"/>
    </location>
</feature>
<name>A0A7S0DKE1_9EUKA</name>
<feature type="binding site" evidence="7">
    <location>
        <begin position="202"/>
        <end position="203"/>
    </location>
    <ligand>
        <name>ATP</name>
        <dbReference type="ChEBI" id="CHEBI:30616"/>
    </ligand>
</feature>
<comment type="subcellular location">
    <subcellularLocation>
        <location evidence="1">Cytoplasm</location>
    </subcellularLocation>
</comment>
<feature type="binding site" evidence="7">
    <location>
        <position position="280"/>
    </location>
    <ligand>
        <name>ATP</name>
        <dbReference type="ChEBI" id="CHEBI:30616"/>
    </ligand>
</feature>
<dbReference type="InterPro" id="IPR019805">
    <property type="entry name" value="Heat_shock_protein_90_CS"/>
</dbReference>
<evidence type="ECO:0000256" key="1">
    <source>
        <dbReference type="ARBA" id="ARBA00004496"/>
    </source>
</evidence>
<organism evidence="9">
    <name type="scientific">Amorphochlora amoebiformis</name>
    <dbReference type="NCBI Taxonomy" id="1561963"/>
    <lineage>
        <taxon>Eukaryota</taxon>
        <taxon>Sar</taxon>
        <taxon>Rhizaria</taxon>
        <taxon>Cercozoa</taxon>
        <taxon>Chlorarachniophyceae</taxon>
        <taxon>Amorphochlora</taxon>
    </lineage>
</organism>
<dbReference type="Pfam" id="PF00183">
    <property type="entry name" value="HSP90"/>
    <property type="match status" value="1"/>
</dbReference>
<feature type="binding site" evidence="7">
    <location>
        <position position="187"/>
    </location>
    <ligand>
        <name>ATP</name>
        <dbReference type="ChEBI" id="CHEBI:30616"/>
    </ligand>
</feature>
<dbReference type="Gene3D" id="3.30.565.10">
    <property type="entry name" value="Histidine kinase-like ATPase, C-terminal domain"/>
    <property type="match status" value="1"/>
</dbReference>
<dbReference type="NCBIfam" id="NF003555">
    <property type="entry name" value="PRK05218.1"/>
    <property type="match status" value="1"/>
</dbReference>
<feature type="binding site" evidence="7">
    <location>
        <position position="142"/>
    </location>
    <ligand>
        <name>ATP</name>
        <dbReference type="ChEBI" id="CHEBI:30616"/>
    </ligand>
</feature>
<dbReference type="EMBL" id="HBEM01024537">
    <property type="protein sequence ID" value="CAD8457708.1"/>
    <property type="molecule type" value="Transcribed_RNA"/>
</dbReference>
<evidence type="ECO:0000256" key="5">
    <source>
        <dbReference type="ARBA" id="ARBA00022840"/>
    </source>
</evidence>
<keyword evidence="3" id="KW-0963">Cytoplasm</keyword>
<sequence>VMYVRMPATMRGAQRGGISPLLWLASFCLLGLTFRTASYGLHGSGDLQSGIAMRATTPFMSRMLPLRHRATFSTALARPRQSFVDGNRRVGLMRMRAEEIEEAKTDDGETYKFQAEVGRVMDIIINSLYSNRDVFLREMISNAADACDKKRFLRIQEGISSSEKLGIRVIPNKDARVLIIEDTGIGMDKEELQKNLGRIAQSGTAKFIEEYGKEAGDASQNLIGKFGVGFYSSFLVANKVEVVTKKYGSGEQYRWSSESSSMDKFKIQSDSSAFPMESGTRIILHLKDDCDDYLDDFKLKELLRKYSEFVNFPIEIWAQKTSYEQVPDEAAVNATKPGEPPKTKTVAKTSEEWETLNEQKPIWLRNPKEVNGSDYTEFYKSTFRAFDEPLTSAHFGVEGQVEFKSLLYVPGSVPFELMNNMFDNSARGIRLYVKRVFINDKFEDLMPRWLLFIRGVVDSDDLPLNVGREILQKSNVLRLIRRRLVRRSIDMFKELAQDPAKYKRFWDMFGKYLKIGIIEDDMNNKEELAKLCRFWSSKSGDKFTTLEDYVAGMKEGQKSIYYITGETKDVAAKSPTLEKLNKLGYEVLYLTDPVDEFVFQSLRTFDEKELVDASKENVDVGTSDEEKKQVEERKKELEPLTSWLKTLLSANVEAVQISNRLTESPAVLVQGQFGMSPTMERFMRAQASTTGRDFSMRMKPTLEINPNHVIVKTLKSKFSEDKHDKDTQDFAKLLYDVAAMSGGYNIEEPNALASRIMSLMSGGQISASETVTPEVHDEKNSGKDNDPPVDVVDAEVVS</sequence>
<evidence type="ECO:0000313" key="9">
    <source>
        <dbReference type="EMBL" id="CAD8457708.1"/>
    </source>
</evidence>
<feature type="compositionally biased region" description="Low complexity" evidence="8">
    <location>
        <begin position="788"/>
        <end position="798"/>
    </location>
</feature>
<reference evidence="9" key="1">
    <citation type="submission" date="2021-01" db="EMBL/GenBank/DDBJ databases">
        <authorList>
            <person name="Corre E."/>
            <person name="Pelletier E."/>
            <person name="Niang G."/>
            <person name="Scheremetjew M."/>
            <person name="Finn R."/>
            <person name="Kale V."/>
            <person name="Holt S."/>
            <person name="Cochrane G."/>
            <person name="Meng A."/>
            <person name="Brown T."/>
            <person name="Cohen L."/>
        </authorList>
    </citation>
    <scope>NUCLEOTIDE SEQUENCE</scope>
    <source>
        <strain evidence="9">CCMP2058</strain>
    </source>
</reference>
<evidence type="ECO:0000256" key="8">
    <source>
        <dbReference type="SAM" id="MobiDB-lite"/>
    </source>
</evidence>
<dbReference type="AlphaFoldDB" id="A0A7S0DKE1"/>
<evidence type="ECO:0000256" key="7">
    <source>
        <dbReference type="PIRSR" id="PIRSR002583-1"/>
    </source>
</evidence>
<evidence type="ECO:0000256" key="3">
    <source>
        <dbReference type="ARBA" id="ARBA00022490"/>
    </source>
</evidence>
<feature type="region of interest" description="Disordered" evidence="8">
    <location>
        <begin position="767"/>
        <end position="798"/>
    </location>
</feature>
<dbReference type="FunFam" id="3.30.565.10:FF:000005">
    <property type="entry name" value="Heat shock protein 90"/>
    <property type="match status" value="1"/>
</dbReference>
<dbReference type="GO" id="GO:0005524">
    <property type="term" value="F:ATP binding"/>
    <property type="evidence" value="ECO:0007669"/>
    <property type="project" value="UniProtKB-KW"/>
</dbReference>
<dbReference type="FunFam" id="3.40.50.11260:FF:000001">
    <property type="entry name" value="Heat shock protein 90 alpha"/>
    <property type="match status" value="1"/>
</dbReference>
<dbReference type="PROSITE" id="PS00298">
    <property type="entry name" value="HSP90"/>
    <property type="match status" value="1"/>
</dbReference>
<proteinExistence type="inferred from homology"/>
<dbReference type="Gene3D" id="1.20.120.790">
    <property type="entry name" value="Heat shock protein 90, C-terminal domain"/>
    <property type="match status" value="1"/>
</dbReference>
<dbReference type="GO" id="GO:0140662">
    <property type="term" value="F:ATP-dependent protein folding chaperone"/>
    <property type="evidence" value="ECO:0007669"/>
    <property type="project" value="InterPro"/>
</dbReference>
<feature type="non-terminal residue" evidence="9">
    <location>
        <position position="1"/>
    </location>
</feature>
<dbReference type="Gene3D" id="3.30.230.80">
    <property type="match status" value="1"/>
</dbReference>
<dbReference type="InterPro" id="IPR001404">
    <property type="entry name" value="Hsp90_fam"/>
</dbReference>
<dbReference type="CDD" id="cd16927">
    <property type="entry name" value="HATPase_Hsp90-like"/>
    <property type="match status" value="1"/>
</dbReference>
<dbReference type="SUPFAM" id="SSF55874">
    <property type="entry name" value="ATPase domain of HSP90 chaperone/DNA topoisomerase II/histidine kinase"/>
    <property type="match status" value="1"/>
</dbReference>
<feature type="binding site" evidence="7">
    <location>
        <position position="195"/>
    </location>
    <ligand>
        <name>ATP</name>
        <dbReference type="ChEBI" id="CHEBI:30616"/>
    </ligand>
</feature>
<keyword evidence="4 7" id="KW-0547">Nucleotide-binding</keyword>
<dbReference type="HAMAP" id="MF_00505">
    <property type="entry name" value="HSP90"/>
    <property type="match status" value="1"/>
</dbReference>
<dbReference type="InterPro" id="IPR036890">
    <property type="entry name" value="HATPase_C_sf"/>
</dbReference>
<dbReference type="InterPro" id="IPR037196">
    <property type="entry name" value="HSP90_C"/>
</dbReference>
<feature type="binding site" evidence="7">
    <location>
        <position position="468"/>
    </location>
    <ligand>
        <name>ATP</name>
        <dbReference type="ChEBI" id="CHEBI:30616"/>
    </ligand>
</feature>
<dbReference type="FunFam" id="3.30.230.80:FF:000001">
    <property type="entry name" value="Heat shock protein 90 alpha"/>
    <property type="match status" value="1"/>
</dbReference>
<dbReference type="GO" id="GO:0016887">
    <property type="term" value="F:ATP hydrolysis activity"/>
    <property type="evidence" value="ECO:0007669"/>
    <property type="project" value="InterPro"/>
</dbReference>
<evidence type="ECO:0000256" key="6">
    <source>
        <dbReference type="ARBA" id="ARBA00023186"/>
    </source>
</evidence>
<evidence type="ECO:0000256" key="2">
    <source>
        <dbReference type="ARBA" id="ARBA00008239"/>
    </source>
</evidence>
<dbReference type="Gene3D" id="3.40.50.11260">
    <property type="match status" value="1"/>
</dbReference>
<protein>
    <recommendedName>
        <fullName evidence="10">Histidine kinase/HSP90-like ATPase domain-containing protein</fullName>
    </recommendedName>
</protein>
<feature type="binding site" evidence="7">
    <location>
        <position position="138"/>
    </location>
    <ligand>
        <name>ATP</name>
        <dbReference type="ChEBI" id="CHEBI:30616"/>
    </ligand>
</feature>
<dbReference type="Pfam" id="PF13589">
    <property type="entry name" value="HATPase_c_3"/>
    <property type="match status" value="1"/>
</dbReference>
<dbReference type="PRINTS" id="PR00775">
    <property type="entry name" value="HEATSHOCK90"/>
</dbReference>
<dbReference type="PANTHER" id="PTHR11528">
    <property type="entry name" value="HEAT SHOCK PROTEIN 90 FAMILY MEMBER"/>
    <property type="match status" value="1"/>
</dbReference>
<dbReference type="GO" id="GO:0005737">
    <property type="term" value="C:cytoplasm"/>
    <property type="evidence" value="ECO:0007669"/>
    <property type="project" value="UniProtKB-SubCell"/>
</dbReference>
<accession>A0A7S0DKE1</accession>
<feature type="binding site" evidence="7">
    <location>
        <position position="182"/>
    </location>
    <ligand>
        <name>ATP</name>
        <dbReference type="ChEBI" id="CHEBI:30616"/>
    </ligand>
</feature>
<dbReference type="SUPFAM" id="SSF54211">
    <property type="entry name" value="Ribosomal protein S5 domain 2-like"/>
    <property type="match status" value="1"/>
</dbReference>
<gene>
    <name evidence="9" type="ORF">LAMO00422_LOCUS16657</name>
</gene>
<dbReference type="PIRSF" id="PIRSF002583">
    <property type="entry name" value="Hsp90"/>
    <property type="match status" value="1"/>
</dbReference>
<comment type="similarity">
    <text evidence="2">Belongs to the heat shock protein 90 family.</text>
</comment>
<keyword evidence="6" id="KW-0143">Chaperone</keyword>
<keyword evidence="5 7" id="KW-0067">ATP-binding</keyword>